<dbReference type="AlphaFoldDB" id="A0A0S4J2A8"/>
<name>A0A0S4J2A8_BODSA</name>
<accession>A0A0S4J2A8</accession>
<dbReference type="OrthoDB" id="241257at2759"/>
<organism evidence="2 3">
    <name type="scientific">Bodo saltans</name>
    <name type="common">Flagellated protozoan</name>
    <dbReference type="NCBI Taxonomy" id="75058"/>
    <lineage>
        <taxon>Eukaryota</taxon>
        <taxon>Discoba</taxon>
        <taxon>Euglenozoa</taxon>
        <taxon>Kinetoplastea</taxon>
        <taxon>Metakinetoplastina</taxon>
        <taxon>Eubodonida</taxon>
        <taxon>Bodonidae</taxon>
        <taxon>Bodo</taxon>
    </lineage>
</organism>
<proteinExistence type="predicted"/>
<feature type="transmembrane region" description="Helical" evidence="1">
    <location>
        <begin position="44"/>
        <end position="67"/>
    </location>
</feature>
<keyword evidence="3" id="KW-1185">Reference proteome</keyword>
<keyword evidence="1" id="KW-0472">Membrane</keyword>
<evidence type="ECO:0000313" key="3">
    <source>
        <dbReference type="Proteomes" id="UP000051952"/>
    </source>
</evidence>
<sequence>MGFVLVSFRLFFVYLCSPMFCLFAFLCMALLLHTQYKKETPSALGCGSSVGLLHSTTQCLLSLYFFVSIISSEYLSHSCSDMKTLLRHSLPSTTALCCSCRHMASDTYHSYLKNVRIEQSDGLDDLPTTKEAQQMWLNTEQWSGYSDHYLGRFMQYPATAEHYVPELNMRTPLLDKVLRYCYELYGPCAEILEKLHADPLHPRFHERLAKVRAGRDAIGAVIDKEYASLHPTVKTLWDAFLVRRYFFLEDWAKHVEKKRAQFFERMSPEHITFMLKAKGLSDENIMRLEKMQQVLLADPAASIIPEGYHYSEDEVVMIRQKAQYYRNQKRFGMNFTSADTMPH</sequence>
<keyword evidence="1" id="KW-1133">Transmembrane helix</keyword>
<keyword evidence="1 2" id="KW-0812">Transmembrane</keyword>
<evidence type="ECO:0000256" key="1">
    <source>
        <dbReference type="SAM" id="Phobius"/>
    </source>
</evidence>
<dbReference type="EMBL" id="CYKH01000903">
    <property type="protein sequence ID" value="CUG61715.1"/>
    <property type="molecule type" value="Genomic_DNA"/>
</dbReference>
<evidence type="ECO:0000313" key="2">
    <source>
        <dbReference type="EMBL" id="CUG61715.1"/>
    </source>
</evidence>
<protein>
    <submittedName>
        <fullName evidence="2">Transmembrane protein, putative</fullName>
    </submittedName>
</protein>
<reference evidence="3" key="1">
    <citation type="submission" date="2015-09" db="EMBL/GenBank/DDBJ databases">
        <authorList>
            <consortium name="Pathogen Informatics"/>
        </authorList>
    </citation>
    <scope>NUCLEOTIDE SEQUENCE [LARGE SCALE GENOMIC DNA]</scope>
    <source>
        <strain evidence="3">Lake Konstanz</strain>
    </source>
</reference>
<dbReference type="Proteomes" id="UP000051952">
    <property type="component" value="Unassembled WGS sequence"/>
</dbReference>
<dbReference type="OMA" id="QFHRYLH"/>
<gene>
    <name evidence="2" type="ORF">BSAL_05545</name>
</gene>
<dbReference type="VEuPathDB" id="TriTrypDB:BSAL_05545"/>
<feature type="transmembrane region" description="Helical" evidence="1">
    <location>
        <begin position="12"/>
        <end position="32"/>
    </location>
</feature>